<feature type="compositionally biased region" description="Basic and acidic residues" evidence="1">
    <location>
        <begin position="258"/>
        <end position="284"/>
    </location>
</feature>
<feature type="compositionally biased region" description="Basic residues" evidence="1">
    <location>
        <begin position="185"/>
        <end position="194"/>
    </location>
</feature>
<protein>
    <submittedName>
        <fullName evidence="2">Uncharacterized protein</fullName>
    </submittedName>
</protein>
<dbReference type="EMBL" id="CAUYUJ010003740">
    <property type="protein sequence ID" value="CAK0806558.1"/>
    <property type="molecule type" value="Genomic_DNA"/>
</dbReference>
<accession>A0ABN9QNK9</accession>
<gene>
    <name evidence="2" type="ORF">PCOR1329_LOCUS12743</name>
</gene>
<proteinExistence type="predicted"/>
<evidence type="ECO:0000256" key="1">
    <source>
        <dbReference type="SAM" id="MobiDB-lite"/>
    </source>
</evidence>
<sequence length="342" mass="34830">MGLRSGGAEELAGAAELLKATVHGAAHGAAAGGGSRQVVAAAVAAVVRTVWALLDGGDAACAEEDVELPMRQAAMEPAMCLQMRGARPCGRDRALRNVGAHVDVGKGVEVLQEALSRPQGAQRGGRCAARAADPPPAASEAAVNSVQAAPDLGPPRAGAKSGAPVVPAPAAVGVAGAEAEAGGRPRGHRRRRRRAEAATVGSGPQEGDGSGCSLSTVGSEPELEDGLEERRRGQEPVACQRAAELVATPLSPTLRAEQSSREPSECDEGELRDVGGYDDAEQRRQRSVNWDDGGSEGSVQSVKIGRQALSTNVWSPASWPRSFGSSGARCPAPRPAFLSAAA</sequence>
<name>A0ABN9QNK9_9DINO</name>
<feature type="compositionally biased region" description="Low complexity" evidence="1">
    <location>
        <begin position="117"/>
        <end position="142"/>
    </location>
</feature>
<feature type="region of interest" description="Disordered" evidence="1">
    <location>
        <begin position="116"/>
        <end position="342"/>
    </location>
</feature>
<dbReference type="Proteomes" id="UP001189429">
    <property type="component" value="Unassembled WGS sequence"/>
</dbReference>
<reference evidence="2" key="1">
    <citation type="submission" date="2023-10" db="EMBL/GenBank/DDBJ databases">
        <authorList>
            <person name="Chen Y."/>
            <person name="Shah S."/>
            <person name="Dougan E. K."/>
            <person name="Thang M."/>
            <person name="Chan C."/>
        </authorList>
    </citation>
    <scope>NUCLEOTIDE SEQUENCE [LARGE SCALE GENOMIC DNA]</scope>
</reference>
<organism evidence="2 3">
    <name type="scientific">Prorocentrum cordatum</name>
    <dbReference type="NCBI Taxonomy" id="2364126"/>
    <lineage>
        <taxon>Eukaryota</taxon>
        <taxon>Sar</taxon>
        <taxon>Alveolata</taxon>
        <taxon>Dinophyceae</taxon>
        <taxon>Prorocentrales</taxon>
        <taxon>Prorocentraceae</taxon>
        <taxon>Prorocentrum</taxon>
    </lineage>
</organism>
<comment type="caution">
    <text evidence="2">The sequence shown here is derived from an EMBL/GenBank/DDBJ whole genome shotgun (WGS) entry which is preliminary data.</text>
</comment>
<feature type="compositionally biased region" description="Low complexity" evidence="1">
    <location>
        <begin position="157"/>
        <end position="182"/>
    </location>
</feature>
<keyword evidence="3" id="KW-1185">Reference proteome</keyword>
<evidence type="ECO:0000313" key="3">
    <source>
        <dbReference type="Proteomes" id="UP001189429"/>
    </source>
</evidence>
<evidence type="ECO:0000313" key="2">
    <source>
        <dbReference type="EMBL" id="CAK0806558.1"/>
    </source>
</evidence>